<feature type="transmembrane region" description="Helical" evidence="1">
    <location>
        <begin position="207"/>
        <end position="227"/>
    </location>
</feature>
<dbReference type="AlphaFoldDB" id="E3LIC6"/>
<dbReference type="PANTHER" id="PTHR46045">
    <property type="entry name" value="SERPENTINE RECEPTOR, CLASS U-RELATED"/>
    <property type="match status" value="1"/>
</dbReference>
<evidence type="ECO:0000313" key="2">
    <source>
        <dbReference type="EMBL" id="EFO95334.1"/>
    </source>
</evidence>
<dbReference type="PANTHER" id="PTHR46045:SF13">
    <property type="entry name" value="SERPENTINE RECEPTOR, CLASS U"/>
    <property type="match status" value="1"/>
</dbReference>
<organism evidence="3">
    <name type="scientific">Caenorhabditis remanei</name>
    <name type="common">Caenorhabditis vulgaris</name>
    <dbReference type="NCBI Taxonomy" id="31234"/>
    <lineage>
        <taxon>Eukaryota</taxon>
        <taxon>Metazoa</taxon>
        <taxon>Ecdysozoa</taxon>
        <taxon>Nematoda</taxon>
        <taxon>Chromadorea</taxon>
        <taxon>Rhabditida</taxon>
        <taxon>Rhabditina</taxon>
        <taxon>Rhabditomorpha</taxon>
        <taxon>Rhabditoidea</taxon>
        <taxon>Rhabditidae</taxon>
        <taxon>Peloderinae</taxon>
        <taxon>Caenorhabditis</taxon>
    </lineage>
</organism>
<feature type="transmembrane region" description="Helical" evidence="1">
    <location>
        <begin position="152"/>
        <end position="172"/>
    </location>
</feature>
<reference evidence="2" key="1">
    <citation type="submission" date="2007-07" db="EMBL/GenBank/DDBJ databases">
        <title>PCAP assembly of the Caenorhabditis remanei genome.</title>
        <authorList>
            <consortium name="The Caenorhabditis remanei Sequencing Consortium"/>
            <person name="Wilson R.K."/>
        </authorList>
    </citation>
    <scope>NUCLEOTIDE SEQUENCE [LARGE SCALE GENOMIC DNA]</scope>
    <source>
        <strain evidence="2">PB4641</strain>
    </source>
</reference>
<gene>
    <name evidence="2" type="ORF">CRE_08935</name>
</gene>
<keyword evidence="1" id="KW-1133">Transmembrane helix</keyword>
<dbReference type="OMA" id="MFYLTHP"/>
<keyword evidence="1" id="KW-0812">Transmembrane</keyword>
<dbReference type="Gene3D" id="1.20.1070.10">
    <property type="entry name" value="Rhodopsin 7-helix transmembrane proteins"/>
    <property type="match status" value="1"/>
</dbReference>
<dbReference type="InParanoid" id="E3LIC6"/>
<dbReference type="SUPFAM" id="SSF81321">
    <property type="entry name" value="Family A G protein-coupled receptor-like"/>
    <property type="match status" value="1"/>
</dbReference>
<dbReference type="STRING" id="31234.E3LIC6"/>
<proteinExistence type="predicted"/>
<accession>E3LIC6</accession>
<keyword evidence="1" id="KW-0472">Membrane</keyword>
<evidence type="ECO:0000313" key="3">
    <source>
        <dbReference type="Proteomes" id="UP000008281"/>
    </source>
</evidence>
<feature type="transmembrane region" description="Helical" evidence="1">
    <location>
        <begin position="119"/>
        <end position="140"/>
    </location>
</feature>
<feature type="transmembrane region" description="Helical" evidence="1">
    <location>
        <begin position="20"/>
        <end position="42"/>
    </location>
</feature>
<dbReference type="EMBL" id="DS268409">
    <property type="protein sequence ID" value="EFO95334.1"/>
    <property type="molecule type" value="Genomic_DNA"/>
</dbReference>
<keyword evidence="3" id="KW-1185">Reference proteome</keyword>
<dbReference type="Proteomes" id="UP000008281">
    <property type="component" value="Unassembled WGS sequence"/>
</dbReference>
<sequence length="330" mass="38106">MNNVSIQGDIRYINFEFDPFTIPVLAAFAPIIYVIPTIFIVIKIIKVYVRCLIRKKQELINPHVFSIIVLSQFLVSYSFCYMLADYSTIRLPSTGIMTSWCASGQPSHFLKVLFMLSVYFNYTSMLFPFLLSILRLIPLYRPFNHEKLSGRIVSISTPLIFLYPFLFCFPLFPALGTCLQLKGDYHFGAVFIFYDRSWFNIKQANTLFLNVIAWFFISTVTNTMLYLKLRKLRNKRRSLKLQRAEFSLSVTTLSMLSAYITNLAFVAAFIFLPGSSAYLVALRPYGNDCDFVSVPWIFYLTHPIFKQAKVLPTEAVRQKWAAVVLMKISS</sequence>
<dbReference type="Pfam" id="PF10322">
    <property type="entry name" value="7TM_GPCR_Sru"/>
    <property type="match status" value="1"/>
</dbReference>
<dbReference type="HOGENOM" id="CLU_049496_0_0_1"/>
<dbReference type="InterPro" id="IPR003839">
    <property type="entry name" value="7TM_GPCR_serpentine_rcpt_Sru"/>
</dbReference>
<protein>
    <submittedName>
        <fullName evidence="2">Uncharacterized protein</fullName>
    </submittedName>
</protein>
<evidence type="ECO:0000256" key="1">
    <source>
        <dbReference type="SAM" id="Phobius"/>
    </source>
</evidence>
<name>E3LIC6_CAERE</name>
<feature type="transmembrane region" description="Helical" evidence="1">
    <location>
        <begin position="248"/>
        <end position="272"/>
    </location>
</feature>
<feature type="transmembrane region" description="Helical" evidence="1">
    <location>
        <begin position="63"/>
        <end position="84"/>
    </location>
</feature>